<dbReference type="InterPro" id="IPR051562">
    <property type="entry name" value="Ascorbate-PTS_EIIC"/>
</dbReference>
<protein>
    <recommendedName>
        <fullName evidence="12">Ascorbate-specific PTS system EIIC component</fullName>
    </recommendedName>
    <alternativeName>
        <fullName evidence="13">Ascorbate-specific permease IIC component UlaA</fullName>
    </alternativeName>
</protein>
<evidence type="ECO:0000256" key="11">
    <source>
        <dbReference type="ARBA" id="ARBA00038218"/>
    </source>
</evidence>
<dbReference type="EMBL" id="FQUR01000006">
    <property type="protein sequence ID" value="SHE33546.1"/>
    <property type="molecule type" value="Genomic_DNA"/>
</dbReference>
<feature type="transmembrane region" description="Helical" evidence="14">
    <location>
        <begin position="154"/>
        <end position="173"/>
    </location>
</feature>
<feature type="transmembrane region" description="Helical" evidence="14">
    <location>
        <begin position="271"/>
        <end position="292"/>
    </location>
</feature>
<keyword evidence="7 14" id="KW-0812">Transmembrane</keyword>
<evidence type="ECO:0000256" key="10">
    <source>
        <dbReference type="ARBA" id="ARBA00037387"/>
    </source>
</evidence>
<evidence type="ECO:0000256" key="2">
    <source>
        <dbReference type="ARBA" id="ARBA00011738"/>
    </source>
</evidence>
<evidence type="ECO:0000256" key="12">
    <source>
        <dbReference type="ARBA" id="ARBA00039702"/>
    </source>
</evidence>
<accession>A0A1M4SMY5</accession>
<evidence type="ECO:0000256" key="13">
    <source>
        <dbReference type="ARBA" id="ARBA00042859"/>
    </source>
</evidence>
<evidence type="ECO:0000256" key="3">
    <source>
        <dbReference type="ARBA" id="ARBA00022448"/>
    </source>
</evidence>
<dbReference type="GO" id="GO:0009401">
    <property type="term" value="P:phosphoenolpyruvate-dependent sugar phosphotransferase system"/>
    <property type="evidence" value="ECO:0007669"/>
    <property type="project" value="UniProtKB-KW"/>
</dbReference>
<evidence type="ECO:0000313" key="15">
    <source>
        <dbReference type="EMBL" id="SHE33546.1"/>
    </source>
</evidence>
<feature type="transmembrane region" description="Helical" evidence="14">
    <location>
        <begin position="328"/>
        <end position="348"/>
    </location>
</feature>
<keyword evidence="4" id="KW-1003">Cell membrane</keyword>
<evidence type="ECO:0000256" key="8">
    <source>
        <dbReference type="ARBA" id="ARBA00022989"/>
    </source>
</evidence>
<keyword evidence="3" id="KW-0813">Transport</keyword>
<sequence length="440" mass="46992">MSSIINNVVIHFIVFQLMDKAPIFLGLVSLIGLLLQKKKSTEVVDGVVKTMIGMVLLSSGAGILTSSIGPLINTLSSTLGIKGVMPANEAAFGVAMGTKLADAITITFILGFLIHVLLVRIIPFKNNKNVYLTAHMMFFLATFLNLALPNVIKISGNSVIIFASILAALYWTFSPSLPRIVGRPFLNDVITVGHCNQSGAFMAHFIGKWFGDKTQDAEDLKLPGFLSIFRDNTIVTTVIMLLIFLGIGIAIGPKNMATLSGPKTNWVVWTIIQSLTFAAGMIILLSGVRMLISAIVPAFKGISDKVIPNAIPAVDCAVFFPYSPIASIIGFLGSVIAAILVLGLLIAIKSSIIIFPSPIIMVFDGGLVGVFGNKAGGWKGALLAGFVNSFIAHLGLVVLYPLMGPVYGSGLMFSNIDWTIIWLPVLYIIKFVGSIFGFAL</sequence>
<keyword evidence="8 14" id="KW-1133">Transmembrane helix</keyword>
<feature type="transmembrane region" description="Helical" evidence="14">
    <location>
        <begin position="47"/>
        <end position="72"/>
    </location>
</feature>
<evidence type="ECO:0000256" key="1">
    <source>
        <dbReference type="ARBA" id="ARBA00004651"/>
    </source>
</evidence>
<comment type="subcellular location">
    <subcellularLocation>
        <location evidence="1">Cell membrane</location>
        <topology evidence="1">Multi-pass membrane protein</topology>
    </subcellularLocation>
</comment>
<gene>
    <name evidence="15" type="ORF">SAMN02745195_00204</name>
</gene>
<evidence type="ECO:0000313" key="16">
    <source>
        <dbReference type="Proteomes" id="UP000184127"/>
    </source>
</evidence>
<keyword evidence="5" id="KW-0762">Sugar transport</keyword>
<feature type="transmembrane region" description="Helical" evidence="14">
    <location>
        <begin position="12"/>
        <end position="35"/>
    </location>
</feature>
<name>A0A1M4SMY5_9THEO</name>
<evidence type="ECO:0000256" key="9">
    <source>
        <dbReference type="ARBA" id="ARBA00023136"/>
    </source>
</evidence>
<feature type="transmembrane region" description="Helical" evidence="14">
    <location>
        <begin position="233"/>
        <end position="251"/>
    </location>
</feature>
<organism evidence="15 16">
    <name type="scientific">Thermoanaerobacter uzonensis DSM 18761</name>
    <dbReference type="NCBI Taxonomy" id="1123369"/>
    <lineage>
        <taxon>Bacteria</taxon>
        <taxon>Bacillati</taxon>
        <taxon>Bacillota</taxon>
        <taxon>Clostridia</taxon>
        <taxon>Thermoanaerobacterales</taxon>
        <taxon>Thermoanaerobacteraceae</taxon>
        <taxon>Thermoanaerobacter</taxon>
    </lineage>
</organism>
<comment type="subunit">
    <text evidence="2">Homodimer.</text>
</comment>
<evidence type="ECO:0000256" key="7">
    <source>
        <dbReference type="ARBA" id="ARBA00022692"/>
    </source>
</evidence>
<dbReference type="InterPro" id="IPR004703">
    <property type="entry name" value="PTS_sugar-sp_permease"/>
</dbReference>
<dbReference type="RefSeq" id="WP_200773833.1">
    <property type="nucleotide sequence ID" value="NZ_FQUR01000006.1"/>
</dbReference>
<feature type="transmembrane region" description="Helical" evidence="14">
    <location>
        <begin position="380"/>
        <end position="400"/>
    </location>
</feature>
<dbReference type="PANTHER" id="PTHR33843:SF4">
    <property type="entry name" value="ASCORBATE-SPECIFIC PTS SYSTEM EIIC COMPONENT"/>
    <property type="match status" value="1"/>
</dbReference>
<feature type="transmembrane region" description="Helical" evidence="14">
    <location>
        <begin position="420"/>
        <end position="439"/>
    </location>
</feature>
<dbReference type="GO" id="GO:0005886">
    <property type="term" value="C:plasma membrane"/>
    <property type="evidence" value="ECO:0007669"/>
    <property type="project" value="UniProtKB-SubCell"/>
</dbReference>
<feature type="transmembrane region" description="Helical" evidence="14">
    <location>
        <begin position="354"/>
        <end position="373"/>
    </location>
</feature>
<dbReference type="PANTHER" id="PTHR33843">
    <property type="entry name" value="ASCORBATE-SPECIFIC PTS SYSTEM EIIC COMPONENT"/>
    <property type="match status" value="1"/>
</dbReference>
<feature type="transmembrane region" description="Helical" evidence="14">
    <location>
        <begin position="92"/>
        <end position="118"/>
    </location>
</feature>
<dbReference type="Pfam" id="PF03611">
    <property type="entry name" value="EIIC-GAT"/>
    <property type="match status" value="1"/>
</dbReference>
<comment type="function">
    <text evidence="10">The phosphoenolpyruvate-dependent sugar phosphotransferase system (sugar PTS), a major carbohydrate active transport system, catalyzes the phosphorylation of incoming sugar substrates concomitantly with their translocation across the cell membrane. The enzyme II UlaABC PTS system is involved in ascorbate transport.</text>
</comment>
<keyword evidence="9 14" id="KW-0472">Membrane</keyword>
<evidence type="ECO:0000256" key="5">
    <source>
        <dbReference type="ARBA" id="ARBA00022597"/>
    </source>
</evidence>
<keyword evidence="6" id="KW-0598">Phosphotransferase system</keyword>
<comment type="similarity">
    <text evidence="11">Belongs to the UlaA family.</text>
</comment>
<dbReference type="Proteomes" id="UP000184127">
    <property type="component" value="Unassembled WGS sequence"/>
</dbReference>
<evidence type="ECO:0000256" key="6">
    <source>
        <dbReference type="ARBA" id="ARBA00022683"/>
    </source>
</evidence>
<evidence type="ECO:0000256" key="4">
    <source>
        <dbReference type="ARBA" id="ARBA00022475"/>
    </source>
</evidence>
<evidence type="ECO:0000256" key="14">
    <source>
        <dbReference type="SAM" id="Phobius"/>
    </source>
</evidence>
<feature type="transmembrane region" description="Helical" evidence="14">
    <location>
        <begin position="130"/>
        <end position="148"/>
    </location>
</feature>
<reference evidence="16" key="1">
    <citation type="submission" date="2016-11" db="EMBL/GenBank/DDBJ databases">
        <authorList>
            <person name="Varghese N."/>
            <person name="Submissions S."/>
        </authorList>
    </citation>
    <scope>NUCLEOTIDE SEQUENCE [LARGE SCALE GENOMIC DNA]</scope>
    <source>
        <strain evidence="16">DSM 18761</strain>
    </source>
</reference>
<proteinExistence type="inferred from homology"/>
<keyword evidence="16" id="KW-1185">Reference proteome</keyword>
<dbReference type="AlphaFoldDB" id="A0A1M4SMY5"/>